<reference evidence="2" key="1">
    <citation type="submission" date="2021-10" db="EMBL/GenBank/DDBJ databases">
        <title>De novo Genome Assembly of Clathrus columnatus (Basidiomycota, Fungi) Using Illumina and Nanopore Sequence Data.</title>
        <authorList>
            <person name="Ogiso-Tanaka E."/>
            <person name="Itagaki H."/>
            <person name="Hosoya T."/>
            <person name="Hosaka K."/>
        </authorList>
    </citation>
    <scope>NUCLEOTIDE SEQUENCE</scope>
    <source>
        <strain evidence="2">MO-923</strain>
    </source>
</reference>
<evidence type="ECO:0000313" key="2">
    <source>
        <dbReference type="EMBL" id="GJJ11940.1"/>
    </source>
</evidence>
<dbReference type="SUPFAM" id="SSF56601">
    <property type="entry name" value="beta-lactamase/transpeptidase-like"/>
    <property type="match status" value="1"/>
</dbReference>
<organism evidence="2 3">
    <name type="scientific">Clathrus columnatus</name>
    <dbReference type="NCBI Taxonomy" id="1419009"/>
    <lineage>
        <taxon>Eukaryota</taxon>
        <taxon>Fungi</taxon>
        <taxon>Dikarya</taxon>
        <taxon>Basidiomycota</taxon>
        <taxon>Agaricomycotina</taxon>
        <taxon>Agaricomycetes</taxon>
        <taxon>Phallomycetidae</taxon>
        <taxon>Phallales</taxon>
        <taxon>Clathraceae</taxon>
        <taxon>Clathrus</taxon>
    </lineage>
</organism>
<dbReference type="PANTHER" id="PTHR43283">
    <property type="entry name" value="BETA-LACTAMASE-RELATED"/>
    <property type="match status" value="1"/>
</dbReference>
<dbReference type="Gene3D" id="3.40.710.10">
    <property type="entry name" value="DD-peptidase/beta-lactamase superfamily"/>
    <property type="match status" value="1"/>
</dbReference>
<dbReference type="PANTHER" id="PTHR43283:SF3">
    <property type="entry name" value="BETA-LACTAMASE FAMILY PROTEIN (AFU_ORTHOLOGUE AFUA_5G07500)"/>
    <property type="match status" value="1"/>
</dbReference>
<comment type="caution">
    <text evidence="2">The sequence shown here is derived from an EMBL/GenBank/DDBJ whole genome shotgun (WGS) entry which is preliminary data.</text>
</comment>
<gene>
    <name evidence="2" type="ORF">Clacol_006178</name>
</gene>
<dbReference type="Pfam" id="PF00144">
    <property type="entry name" value="Beta-lactamase"/>
    <property type="match status" value="1"/>
</dbReference>
<proteinExistence type="predicted"/>
<dbReference type="InterPro" id="IPR050789">
    <property type="entry name" value="Diverse_Enzym_Activities"/>
</dbReference>
<evidence type="ECO:0000259" key="1">
    <source>
        <dbReference type="Pfam" id="PF00144"/>
    </source>
</evidence>
<dbReference type="InterPro" id="IPR001466">
    <property type="entry name" value="Beta-lactam-related"/>
</dbReference>
<sequence length="433" mass="48187">MSEDTTVFQKLIDDAVLKRIAPGFQAVVFDKDQILFSGISGYASAPSVEDPDGREMTPSTILWVASFCKVVTHIIALHAIERGFIQNFTMNDLDNHEKLVEILPELKQGSGTLCTKIIEGFEEPGPDGKKVMKLRDAKNKITLRMLLTHTTGFAGGAGWNNPLISQLFQGDDPIINNLPHVVTGLIKDFQIPLLFEPGTGFQYGVSTEWVAQFVVRGTGKNLRVLYKEFIVHPLSIPSDETDLWFPSSAKDRIASLHIKNADSPSGFIIIKQPLYTREDGPDEGHAYPAEGLLWATFRAFVPILQAMLRHDERILKKETWERVTKDDLKDRGITISKPYFESPIIFSTIDEYTKSTSPDISPGENMLSCYTLSGLAVGSYGWAGAVNAFFFLDPKNGIGGVLGTQMLPFMDSSIVEIRDKFENLIYETFVKKA</sequence>
<evidence type="ECO:0000313" key="3">
    <source>
        <dbReference type="Proteomes" id="UP001050691"/>
    </source>
</evidence>
<dbReference type="InterPro" id="IPR012338">
    <property type="entry name" value="Beta-lactam/transpept-like"/>
</dbReference>
<feature type="domain" description="Beta-lactamase-related" evidence="1">
    <location>
        <begin position="9"/>
        <end position="404"/>
    </location>
</feature>
<protein>
    <recommendedName>
        <fullName evidence="1">Beta-lactamase-related domain-containing protein</fullName>
    </recommendedName>
</protein>
<keyword evidence="3" id="KW-1185">Reference proteome</keyword>
<dbReference type="Proteomes" id="UP001050691">
    <property type="component" value="Unassembled WGS sequence"/>
</dbReference>
<dbReference type="AlphaFoldDB" id="A0AAV5AC77"/>
<name>A0AAV5AC77_9AGAM</name>
<dbReference type="EMBL" id="BPWL01000007">
    <property type="protein sequence ID" value="GJJ11940.1"/>
    <property type="molecule type" value="Genomic_DNA"/>
</dbReference>
<accession>A0AAV5AC77</accession>